<accession>A0A5Q6RQS7</accession>
<dbReference type="SUPFAM" id="SSF53383">
    <property type="entry name" value="PLP-dependent transferases"/>
    <property type="match status" value="1"/>
</dbReference>
<organism evidence="7 8">
    <name type="scientific">Mumia zhuanghuii</name>
    <dbReference type="NCBI Taxonomy" id="2585211"/>
    <lineage>
        <taxon>Bacteria</taxon>
        <taxon>Bacillati</taxon>
        <taxon>Actinomycetota</taxon>
        <taxon>Actinomycetes</taxon>
        <taxon>Propionibacteriales</taxon>
        <taxon>Nocardioidaceae</taxon>
        <taxon>Mumia</taxon>
    </lineage>
</organism>
<keyword evidence="7" id="KW-0032">Aminotransferase</keyword>
<feature type="domain" description="HTH gntR-type" evidence="6">
    <location>
        <begin position="49"/>
        <end position="117"/>
    </location>
</feature>
<name>A0A5Q6RQS7_9ACTN</name>
<dbReference type="Proteomes" id="UP000307768">
    <property type="component" value="Unassembled WGS sequence"/>
</dbReference>
<dbReference type="InterPro" id="IPR015424">
    <property type="entry name" value="PyrdxlP-dep_Trfase"/>
</dbReference>
<dbReference type="PANTHER" id="PTHR46577:SF1">
    <property type="entry name" value="HTH-TYPE TRANSCRIPTIONAL REGULATORY PROTEIN GABR"/>
    <property type="match status" value="1"/>
</dbReference>
<evidence type="ECO:0000256" key="2">
    <source>
        <dbReference type="ARBA" id="ARBA00022898"/>
    </source>
</evidence>
<dbReference type="InterPro" id="IPR015422">
    <property type="entry name" value="PyrdxlP-dep_Trfase_small"/>
</dbReference>
<dbReference type="InterPro" id="IPR000524">
    <property type="entry name" value="Tscrpt_reg_HTH_GntR"/>
</dbReference>
<dbReference type="Pfam" id="PF00392">
    <property type="entry name" value="GntR"/>
    <property type="match status" value="1"/>
</dbReference>
<evidence type="ECO:0000256" key="3">
    <source>
        <dbReference type="ARBA" id="ARBA00023015"/>
    </source>
</evidence>
<proteinExistence type="inferred from homology"/>
<keyword evidence="5" id="KW-0804">Transcription</keyword>
<dbReference type="CDD" id="cd00609">
    <property type="entry name" value="AAT_like"/>
    <property type="match status" value="1"/>
</dbReference>
<dbReference type="SMART" id="SM00345">
    <property type="entry name" value="HTH_GNTR"/>
    <property type="match status" value="1"/>
</dbReference>
<dbReference type="PANTHER" id="PTHR46577">
    <property type="entry name" value="HTH-TYPE TRANSCRIPTIONAL REGULATORY PROTEIN GABR"/>
    <property type="match status" value="1"/>
</dbReference>
<dbReference type="InterPro" id="IPR015421">
    <property type="entry name" value="PyrdxlP-dep_Trfase_major"/>
</dbReference>
<reference evidence="7 8" key="1">
    <citation type="submission" date="2019-09" db="EMBL/GenBank/DDBJ databases">
        <title>Mumia zhuanghuii sp. nov. isolated from the intestinal contents of plateau pika (Ochotona curzoniae) in the Qinghai-Tibet plateau of China.</title>
        <authorList>
            <person name="Tian Z."/>
        </authorList>
    </citation>
    <scope>NUCLEOTIDE SEQUENCE [LARGE SCALE GENOMIC DNA]</scope>
    <source>
        <strain evidence="8">350</strain>
    </source>
</reference>
<dbReference type="InterPro" id="IPR051446">
    <property type="entry name" value="HTH_trans_reg/aminotransferase"/>
</dbReference>
<dbReference type="GO" id="GO:0030170">
    <property type="term" value="F:pyridoxal phosphate binding"/>
    <property type="evidence" value="ECO:0007669"/>
    <property type="project" value="InterPro"/>
</dbReference>
<comment type="similarity">
    <text evidence="1">In the C-terminal section; belongs to the class-I pyridoxal-phosphate-dependent aminotransferase family.</text>
</comment>
<dbReference type="GO" id="GO:0003700">
    <property type="term" value="F:DNA-binding transcription factor activity"/>
    <property type="evidence" value="ECO:0007669"/>
    <property type="project" value="InterPro"/>
</dbReference>
<dbReference type="PRINTS" id="PR00035">
    <property type="entry name" value="HTHGNTR"/>
</dbReference>
<dbReference type="OrthoDB" id="199743at2"/>
<dbReference type="Pfam" id="PF00155">
    <property type="entry name" value="Aminotran_1_2"/>
    <property type="match status" value="1"/>
</dbReference>
<dbReference type="GO" id="GO:0003677">
    <property type="term" value="F:DNA binding"/>
    <property type="evidence" value="ECO:0007669"/>
    <property type="project" value="UniProtKB-KW"/>
</dbReference>
<dbReference type="Gene3D" id="1.10.10.10">
    <property type="entry name" value="Winged helix-like DNA-binding domain superfamily/Winged helix DNA-binding domain"/>
    <property type="match status" value="1"/>
</dbReference>
<comment type="caution">
    <text evidence="7">The sequence shown here is derived from an EMBL/GenBank/DDBJ whole genome shotgun (WGS) entry which is preliminary data.</text>
</comment>
<dbReference type="AlphaFoldDB" id="A0A5Q6RQS7"/>
<dbReference type="InterPro" id="IPR036390">
    <property type="entry name" value="WH_DNA-bd_sf"/>
</dbReference>
<dbReference type="CDD" id="cd07377">
    <property type="entry name" value="WHTH_GntR"/>
    <property type="match status" value="1"/>
</dbReference>
<dbReference type="InterPro" id="IPR004839">
    <property type="entry name" value="Aminotransferase_I/II_large"/>
</dbReference>
<evidence type="ECO:0000313" key="7">
    <source>
        <dbReference type="EMBL" id="KAA1420413.1"/>
    </source>
</evidence>
<evidence type="ECO:0000256" key="1">
    <source>
        <dbReference type="ARBA" id="ARBA00005384"/>
    </source>
</evidence>
<dbReference type="PROSITE" id="PS50949">
    <property type="entry name" value="HTH_GNTR"/>
    <property type="match status" value="1"/>
</dbReference>
<keyword evidence="3" id="KW-0805">Transcription regulation</keyword>
<dbReference type="EMBL" id="VDFQ02000005">
    <property type="protein sequence ID" value="KAA1420413.1"/>
    <property type="molecule type" value="Genomic_DNA"/>
</dbReference>
<sequence length="505" mass="54324">MRGEPYSLVCRRLDYVSIANRGIVAYMAPTSVLSADRLRALVDVSADDPPGYRELADLIRLLVLDGRIPAGTRLPSERDLTAALPVSRTTVTRAYATLRDAGLLVSRRGSGSVVALPRGSRPPFMPAPGSTMVGWTIAAGHAAPGVGLAYGRALEQLPEYLNETGYETTGVPVLRELVAQRYLERGLPTDPDQIIITSGAQSALTLLARTLAARGERVAVESPTYPNAIDALRRSGLRVLGVPHDGHRLDLDALAASVRAAPVAWAYLIPDFQNPTGTLMDDVTRHDVASILRRSTTTPIVDETMAELCLDVDEQAMPVPLAAHHPGAITLGSASKTFWGGLRIGWIRAPHAVVPRLVAARETVDIGTPILEQLAVAELLRVRREVLDGRRERLRARRDELVVALRERLPDWGLNAPVGGLSLWVRLPARASSRLVVAAEAHDLLLTAGPRFFADGGGETSLRLPYARSAEHLADGVDRLALAWDAVVAGRAAPPSTRRRPALTA</sequence>
<dbReference type="InterPro" id="IPR036388">
    <property type="entry name" value="WH-like_DNA-bd_sf"/>
</dbReference>
<evidence type="ECO:0000259" key="6">
    <source>
        <dbReference type="PROSITE" id="PS50949"/>
    </source>
</evidence>
<protein>
    <submittedName>
        <fullName evidence="7">PLP-dependent aminotransferase family protein</fullName>
    </submittedName>
</protein>
<dbReference type="SUPFAM" id="SSF46785">
    <property type="entry name" value="Winged helix' DNA-binding domain"/>
    <property type="match status" value="1"/>
</dbReference>
<evidence type="ECO:0000256" key="5">
    <source>
        <dbReference type="ARBA" id="ARBA00023163"/>
    </source>
</evidence>
<dbReference type="GO" id="GO:0008483">
    <property type="term" value="F:transaminase activity"/>
    <property type="evidence" value="ECO:0007669"/>
    <property type="project" value="UniProtKB-KW"/>
</dbReference>
<keyword evidence="4" id="KW-0238">DNA-binding</keyword>
<evidence type="ECO:0000313" key="8">
    <source>
        <dbReference type="Proteomes" id="UP000307768"/>
    </source>
</evidence>
<evidence type="ECO:0000256" key="4">
    <source>
        <dbReference type="ARBA" id="ARBA00023125"/>
    </source>
</evidence>
<keyword evidence="2" id="KW-0663">Pyridoxal phosphate</keyword>
<gene>
    <name evidence="7" type="ORF">FE697_015720</name>
</gene>
<keyword evidence="7" id="KW-0808">Transferase</keyword>
<dbReference type="Gene3D" id="3.90.1150.10">
    <property type="entry name" value="Aspartate Aminotransferase, domain 1"/>
    <property type="match status" value="1"/>
</dbReference>
<dbReference type="Gene3D" id="3.40.640.10">
    <property type="entry name" value="Type I PLP-dependent aspartate aminotransferase-like (Major domain)"/>
    <property type="match status" value="1"/>
</dbReference>